<keyword evidence="3" id="KW-1185">Reference proteome</keyword>
<proteinExistence type="predicted"/>
<dbReference type="InterPro" id="IPR042099">
    <property type="entry name" value="ANL_N_sf"/>
</dbReference>
<dbReference type="EMBL" id="BMAW01027963">
    <property type="protein sequence ID" value="GFU04862.1"/>
    <property type="molecule type" value="Genomic_DNA"/>
</dbReference>
<evidence type="ECO:0000259" key="1">
    <source>
        <dbReference type="Pfam" id="PF16177"/>
    </source>
</evidence>
<organism evidence="2 3">
    <name type="scientific">Nephila pilipes</name>
    <name type="common">Giant wood spider</name>
    <name type="synonym">Nephila maculata</name>
    <dbReference type="NCBI Taxonomy" id="299642"/>
    <lineage>
        <taxon>Eukaryota</taxon>
        <taxon>Metazoa</taxon>
        <taxon>Ecdysozoa</taxon>
        <taxon>Arthropoda</taxon>
        <taxon>Chelicerata</taxon>
        <taxon>Arachnida</taxon>
        <taxon>Araneae</taxon>
        <taxon>Araneomorphae</taxon>
        <taxon>Entelegynae</taxon>
        <taxon>Araneoidea</taxon>
        <taxon>Nephilidae</taxon>
        <taxon>Nephila</taxon>
    </lineage>
</organism>
<name>A0A8X6UCZ7_NEPPI</name>
<dbReference type="Proteomes" id="UP000887013">
    <property type="component" value="Unassembled WGS sequence"/>
</dbReference>
<accession>A0A8X6UCZ7</accession>
<dbReference type="OrthoDB" id="6422132at2759"/>
<dbReference type="GO" id="GO:0003987">
    <property type="term" value="F:acetate-CoA ligase activity"/>
    <property type="evidence" value="ECO:0007669"/>
    <property type="project" value="TreeGrafter"/>
</dbReference>
<dbReference type="GO" id="GO:0006085">
    <property type="term" value="P:acetyl-CoA biosynthetic process"/>
    <property type="evidence" value="ECO:0007669"/>
    <property type="project" value="TreeGrafter"/>
</dbReference>
<dbReference type="Gene3D" id="3.40.50.12780">
    <property type="entry name" value="N-terminal domain of ligase-like"/>
    <property type="match status" value="1"/>
</dbReference>
<dbReference type="AlphaFoldDB" id="A0A8X6UCZ7"/>
<sequence>MANKTKRIANGNGTNGNYVFRATEEQKSRSHLGSLDEFWRLHRKSLEDPNTFWSEAAAPFYWKVPLPKEQNIGNYNIDVRKGRVSIEWLKGASTNICYNALDRNVQNGHGEQIAYYCFRISTTVMNESDGDSGTDIYMRMANAYGIEYLSLISEFRGCKNFCSGRVLLMPRSELVVISLENTGAVQSLVKDTRRVTSFLRDCIRLVSE</sequence>
<dbReference type="PANTHER" id="PTHR24095:SF244">
    <property type="entry name" value="ACETYL-COENZYME A SYNTHETASE"/>
    <property type="match status" value="1"/>
</dbReference>
<protein>
    <submittedName>
        <fullName evidence="2">Acetyl-coenzyme A synthetase</fullName>
    </submittedName>
</protein>
<reference evidence="2" key="1">
    <citation type="submission" date="2020-08" db="EMBL/GenBank/DDBJ databases">
        <title>Multicomponent nature underlies the extraordinary mechanical properties of spider dragline silk.</title>
        <authorList>
            <person name="Kono N."/>
            <person name="Nakamura H."/>
            <person name="Mori M."/>
            <person name="Yoshida Y."/>
            <person name="Ohtoshi R."/>
            <person name="Malay A.D."/>
            <person name="Moran D.A.P."/>
            <person name="Tomita M."/>
            <person name="Numata K."/>
            <person name="Arakawa K."/>
        </authorList>
    </citation>
    <scope>NUCLEOTIDE SEQUENCE</scope>
</reference>
<evidence type="ECO:0000313" key="2">
    <source>
        <dbReference type="EMBL" id="GFU04862.1"/>
    </source>
</evidence>
<comment type="caution">
    <text evidence="2">The sequence shown here is derived from an EMBL/GenBank/DDBJ whole genome shotgun (WGS) entry which is preliminary data.</text>
</comment>
<dbReference type="InterPro" id="IPR032387">
    <property type="entry name" value="ACAS_N"/>
</dbReference>
<dbReference type="Pfam" id="PF16177">
    <property type="entry name" value="ACAS_N"/>
    <property type="match status" value="1"/>
</dbReference>
<dbReference type="SUPFAM" id="SSF56801">
    <property type="entry name" value="Acetyl-CoA synthetase-like"/>
    <property type="match status" value="1"/>
</dbReference>
<feature type="domain" description="Acetyl-coenzyme A synthetase N-terminal" evidence="1">
    <location>
        <begin position="40"/>
        <end position="100"/>
    </location>
</feature>
<evidence type="ECO:0000313" key="3">
    <source>
        <dbReference type="Proteomes" id="UP000887013"/>
    </source>
</evidence>
<dbReference type="PANTHER" id="PTHR24095">
    <property type="entry name" value="ACETYL-COENZYME A SYNTHETASE"/>
    <property type="match status" value="1"/>
</dbReference>
<gene>
    <name evidence="2" type="primary">AcCoAS</name>
    <name evidence="2" type="ORF">NPIL_8521</name>
</gene>